<evidence type="ECO:0000313" key="2">
    <source>
        <dbReference type="EMBL" id="KAE9306570.1"/>
    </source>
</evidence>
<accession>A0A6G0QWT1</accession>
<gene>
    <name evidence="2" type="ORF">PF008_g21431</name>
</gene>
<comment type="caution">
    <text evidence="2">The sequence shown here is derived from an EMBL/GenBank/DDBJ whole genome shotgun (WGS) entry which is preliminary data.</text>
</comment>
<keyword evidence="1" id="KW-1133">Transmembrane helix</keyword>
<keyword evidence="1" id="KW-0472">Membrane</keyword>
<keyword evidence="1" id="KW-0812">Transmembrane</keyword>
<evidence type="ECO:0000256" key="1">
    <source>
        <dbReference type="SAM" id="Phobius"/>
    </source>
</evidence>
<reference evidence="2 3" key="1">
    <citation type="submission" date="2018-09" db="EMBL/GenBank/DDBJ databases">
        <title>Genomic investigation of the strawberry pathogen Phytophthora fragariae indicates pathogenicity is determined by transcriptional variation in three key races.</title>
        <authorList>
            <person name="Adams T.M."/>
            <person name="Armitage A.D."/>
            <person name="Sobczyk M.K."/>
            <person name="Bates H.J."/>
            <person name="Dunwell J.M."/>
            <person name="Nellist C.F."/>
            <person name="Harrison R.J."/>
        </authorList>
    </citation>
    <scope>NUCLEOTIDE SEQUENCE [LARGE SCALE GENOMIC DNA]</scope>
    <source>
        <strain evidence="2 3">NOV-77</strain>
    </source>
</reference>
<organism evidence="2 3">
    <name type="scientific">Phytophthora fragariae</name>
    <dbReference type="NCBI Taxonomy" id="53985"/>
    <lineage>
        <taxon>Eukaryota</taxon>
        <taxon>Sar</taxon>
        <taxon>Stramenopiles</taxon>
        <taxon>Oomycota</taxon>
        <taxon>Peronosporomycetes</taxon>
        <taxon>Peronosporales</taxon>
        <taxon>Peronosporaceae</taxon>
        <taxon>Phytophthora</taxon>
    </lineage>
</organism>
<evidence type="ECO:0000313" key="3">
    <source>
        <dbReference type="Proteomes" id="UP000486351"/>
    </source>
</evidence>
<name>A0A6G0QWT1_9STRA</name>
<dbReference type="EMBL" id="QXFY01001923">
    <property type="protein sequence ID" value="KAE9306570.1"/>
    <property type="molecule type" value="Genomic_DNA"/>
</dbReference>
<protein>
    <submittedName>
        <fullName evidence="2">Uncharacterized protein</fullName>
    </submittedName>
</protein>
<dbReference type="Proteomes" id="UP000486351">
    <property type="component" value="Unassembled WGS sequence"/>
</dbReference>
<sequence length="39" mass="4350">MVGALVPIVKRLRLGFMIGNALNAGGWILFPMRFVTHRP</sequence>
<dbReference type="AlphaFoldDB" id="A0A6G0QWT1"/>
<proteinExistence type="predicted"/>
<feature type="transmembrane region" description="Helical" evidence="1">
    <location>
        <begin position="12"/>
        <end position="30"/>
    </location>
</feature>